<organism evidence="1 2">
    <name type="scientific">Parelaphostrongylus tenuis</name>
    <name type="common">Meningeal worm</name>
    <dbReference type="NCBI Taxonomy" id="148309"/>
    <lineage>
        <taxon>Eukaryota</taxon>
        <taxon>Metazoa</taxon>
        <taxon>Ecdysozoa</taxon>
        <taxon>Nematoda</taxon>
        <taxon>Chromadorea</taxon>
        <taxon>Rhabditida</taxon>
        <taxon>Rhabditina</taxon>
        <taxon>Rhabditomorpha</taxon>
        <taxon>Strongyloidea</taxon>
        <taxon>Metastrongylidae</taxon>
        <taxon>Parelaphostrongylus</taxon>
    </lineage>
</organism>
<evidence type="ECO:0000313" key="2">
    <source>
        <dbReference type="Proteomes" id="UP001196413"/>
    </source>
</evidence>
<comment type="caution">
    <text evidence="1">The sequence shown here is derived from an EMBL/GenBank/DDBJ whole genome shotgun (WGS) entry which is preliminary data.</text>
</comment>
<dbReference type="Proteomes" id="UP001196413">
    <property type="component" value="Unassembled WGS sequence"/>
</dbReference>
<reference evidence="1" key="1">
    <citation type="submission" date="2021-06" db="EMBL/GenBank/DDBJ databases">
        <title>Parelaphostrongylus tenuis whole genome reference sequence.</title>
        <authorList>
            <person name="Garwood T.J."/>
            <person name="Larsen P.A."/>
            <person name="Fountain-Jones N.M."/>
            <person name="Garbe J.R."/>
            <person name="Macchietto M.G."/>
            <person name="Kania S.A."/>
            <person name="Gerhold R.W."/>
            <person name="Richards J.E."/>
            <person name="Wolf T.M."/>
        </authorList>
    </citation>
    <scope>NUCLEOTIDE SEQUENCE</scope>
    <source>
        <strain evidence="1">MNPRO001-30</strain>
        <tissue evidence="1">Meninges</tissue>
    </source>
</reference>
<sequence length="54" mass="5936">MQKVQECLGNRLLVTISTVMGYGVMIAGQDNERKIGVVPQISPVSNRTLCIFVK</sequence>
<evidence type="ECO:0000313" key="1">
    <source>
        <dbReference type="EMBL" id="KAJ1373040.1"/>
    </source>
</evidence>
<proteinExistence type="predicted"/>
<dbReference type="AlphaFoldDB" id="A0AAD5WKG2"/>
<accession>A0AAD5WKG2</accession>
<protein>
    <submittedName>
        <fullName evidence="1">Uncharacterized protein</fullName>
    </submittedName>
</protein>
<keyword evidence="2" id="KW-1185">Reference proteome</keyword>
<name>A0AAD5WKG2_PARTN</name>
<dbReference type="EMBL" id="JAHQIW010007219">
    <property type="protein sequence ID" value="KAJ1373040.1"/>
    <property type="molecule type" value="Genomic_DNA"/>
</dbReference>
<gene>
    <name evidence="1" type="ORF">KIN20_035368</name>
</gene>